<proteinExistence type="predicted"/>
<evidence type="ECO:0000313" key="2">
    <source>
        <dbReference type="Proteomes" id="UP001497644"/>
    </source>
</evidence>
<protein>
    <submittedName>
        <fullName evidence="1">Uncharacterized protein</fullName>
    </submittedName>
</protein>
<sequence>MSSETIQIDLSRHLVIRDQDTNEVVITQNKCLLLWDKVNIRYLPKVYVLTSWCALSPRTYYFINMSLNIVFAANIAIEVPDFPQVRQYLDMEPVKSANKNDVISAKSSIYNDKKTTAF</sequence>
<accession>A0AAV2MXQ5</accession>
<keyword evidence="2" id="KW-1185">Reference proteome</keyword>
<gene>
    <name evidence="1" type="ORF">LPLAT_LOCUS5421</name>
</gene>
<reference evidence="1" key="1">
    <citation type="submission" date="2024-04" db="EMBL/GenBank/DDBJ databases">
        <authorList>
            <consortium name="Molecular Ecology Group"/>
        </authorList>
    </citation>
    <scope>NUCLEOTIDE SEQUENCE</scope>
</reference>
<evidence type="ECO:0000313" key="1">
    <source>
        <dbReference type="EMBL" id="CAL1672012.1"/>
    </source>
</evidence>
<dbReference type="EMBL" id="CAXIPU020000435">
    <property type="protein sequence ID" value="CAL1672012.1"/>
    <property type="molecule type" value="Genomic_DNA"/>
</dbReference>
<comment type="caution">
    <text evidence="1">The sequence shown here is derived from an EMBL/GenBank/DDBJ whole genome shotgun (WGS) entry which is preliminary data.</text>
</comment>
<name>A0AAV2MXQ5_9HYME</name>
<organism evidence="1 2">
    <name type="scientific">Lasius platythorax</name>
    <dbReference type="NCBI Taxonomy" id="488582"/>
    <lineage>
        <taxon>Eukaryota</taxon>
        <taxon>Metazoa</taxon>
        <taxon>Ecdysozoa</taxon>
        <taxon>Arthropoda</taxon>
        <taxon>Hexapoda</taxon>
        <taxon>Insecta</taxon>
        <taxon>Pterygota</taxon>
        <taxon>Neoptera</taxon>
        <taxon>Endopterygota</taxon>
        <taxon>Hymenoptera</taxon>
        <taxon>Apocrita</taxon>
        <taxon>Aculeata</taxon>
        <taxon>Formicoidea</taxon>
        <taxon>Formicidae</taxon>
        <taxon>Formicinae</taxon>
        <taxon>Lasius</taxon>
        <taxon>Lasius</taxon>
    </lineage>
</organism>
<dbReference type="Proteomes" id="UP001497644">
    <property type="component" value="Unassembled WGS sequence"/>
</dbReference>
<dbReference type="AlphaFoldDB" id="A0AAV2MXQ5"/>